<reference evidence="16 17" key="1">
    <citation type="submission" date="2016-10" db="EMBL/GenBank/DDBJ databases">
        <authorList>
            <person name="de Groot N.N."/>
        </authorList>
    </citation>
    <scope>NUCLEOTIDE SEQUENCE [LARGE SCALE GENOMIC DNA]</scope>
    <source>
        <strain evidence="16 17">Nm22</strain>
    </source>
</reference>
<evidence type="ECO:0000256" key="1">
    <source>
        <dbReference type="ARBA" id="ARBA00001946"/>
    </source>
</evidence>
<dbReference type="UniPathway" id="UPA00135">
    <property type="reaction ID" value="UER00198"/>
</dbReference>
<evidence type="ECO:0000256" key="6">
    <source>
        <dbReference type="ARBA" id="ARBA00022605"/>
    </source>
</evidence>
<feature type="domain" description="DUF4072" evidence="15">
    <location>
        <begin position="3"/>
        <end position="39"/>
    </location>
</feature>
<dbReference type="AlphaFoldDB" id="A0A1H8CB48"/>
<comment type="catalytic activity">
    <reaction evidence="13">
        <text>O-phospho-D-serine + H2O = D-serine + phosphate</text>
        <dbReference type="Rhea" id="RHEA:24873"/>
        <dbReference type="ChEBI" id="CHEBI:15377"/>
        <dbReference type="ChEBI" id="CHEBI:35247"/>
        <dbReference type="ChEBI" id="CHEBI:43474"/>
        <dbReference type="ChEBI" id="CHEBI:58680"/>
        <dbReference type="EC" id="3.1.3.3"/>
    </reaction>
</comment>
<dbReference type="GO" id="GO:0005737">
    <property type="term" value="C:cytoplasm"/>
    <property type="evidence" value="ECO:0007669"/>
    <property type="project" value="TreeGrafter"/>
</dbReference>
<dbReference type="SFLD" id="SFLDF00029">
    <property type="entry name" value="phosphoserine_phosphatase"/>
    <property type="match status" value="1"/>
</dbReference>
<keyword evidence="8" id="KW-0378">Hydrolase</keyword>
<dbReference type="NCBIfam" id="TIGR00338">
    <property type="entry name" value="serB"/>
    <property type="match status" value="1"/>
</dbReference>
<name>A0A1H8CB48_9PROT</name>
<comment type="pathway">
    <text evidence="2">Amino-acid biosynthesis; L-serine biosynthesis; L-serine from 3-phospho-D-glycerate: step 3/3.</text>
</comment>
<dbReference type="RefSeq" id="WP_090628646.1">
    <property type="nucleotide sequence ID" value="NZ_FOCP01000004.1"/>
</dbReference>
<dbReference type="SFLD" id="SFLDG01137">
    <property type="entry name" value="C1.6.1:_Phosphoserine_Phosphat"/>
    <property type="match status" value="1"/>
</dbReference>
<keyword evidence="10" id="KW-0718">Serine biosynthesis</keyword>
<dbReference type="SUPFAM" id="SSF56784">
    <property type="entry name" value="HAD-like"/>
    <property type="match status" value="1"/>
</dbReference>
<keyword evidence="9" id="KW-0460">Magnesium</keyword>
<dbReference type="Pfam" id="PF13284">
    <property type="entry name" value="DUF4072"/>
    <property type="match status" value="1"/>
</dbReference>
<evidence type="ECO:0000256" key="12">
    <source>
        <dbReference type="ARBA" id="ARBA00048138"/>
    </source>
</evidence>
<proteinExistence type="inferred from homology"/>
<evidence type="ECO:0000256" key="3">
    <source>
        <dbReference type="ARBA" id="ARBA00009184"/>
    </source>
</evidence>
<dbReference type="EC" id="3.1.3.3" evidence="4"/>
<comment type="cofactor">
    <cofactor evidence="1">
        <name>Mg(2+)</name>
        <dbReference type="ChEBI" id="CHEBI:18420"/>
    </cofactor>
</comment>
<evidence type="ECO:0000256" key="10">
    <source>
        <dbReference type="ARBA" id="ARBA00023299"/>
    </source>
</evidence>
<dbReference type="InterPro" id="IPR023214">
    <property type="entry name" value="HAD_sf"/>
</dbReference>
<sequence length="277" mass="30445">MHLIIQGLDVGNYDLRALAKLAGADEIEKVSGQAFRLKNIQQQDGISDYCEEAKLDYAVVGHDLNLTDFKLIAMDMDSTLLAIESIDEIADIHHTKQQVAEITLKTMRGEISFEESLTQRTALLRGVHIDALQKVYEERMRLSPGAEIMLKKAKTAGLKTMVISGGFTFFTDRIKEKLQLDFATANTFEVQENRLTGKVLGKILGREGKAEALSNVCDKLGISRNQVIAIGDGANDLDMLAAAGISIAYHAKPVVQQQATFSLNHVGLDGVINLFNR</sequence>
<dbReference type="EMBL" id="FOCP01000004">
    <property type="protein sequence ID" value="SEM91498.1"/>
    <property type="molecule type" value="Genomic_DNA"/>
</dbReference>
<gene>
    <name evidence="16" type="ORF">SAMN05216325_10476</name>
</gene>
<dbReference type="SFLD" id="SFLDS00003">
    <property type="entry name" value="Haloacid_Dehalogenase"/>
    <property type="match status" value="1"/>
</dbReference>
<feature type="active site" description="Nucleophile" evidence="14">
    <location>
        <position position="75"/>
    </location>
</feature>
<dbReference type="STRING" id="917.SAMN05216326_102144"/>
<evidence type="ECO:0000256" key="5">
    <source>
        <dbReference type="ARBA" id="ARBA00015196"/>
    </source>
</evidence>
<evidence type="ECO:0000256" key="11">
    <source>
        <dbReference type="ARBA" id="ARBA00031693"/>
    </source>
</evidence>
<keyword evidence="7" id="KW-0479">Metal-binding</keyword>
<dbReference type="InterPro" id="IPR036412">
    <property type="entry name" value="HAD-like_sf"/>
</dbReference>
<dbReference type="PANTHER" id="PTHR43344:SF2">
    <property type="entry name" value="PHOSPHOSERINE PHOSPHATASE"/>
    <property type="match status" value="1"/>
</dbReference>
<dbReference type="InterPro" id="IPR004469">
    <property type="entry name" value="PSP"/>
</dbReference>
<dbReference type="GO" id="GO:0036424">
    <property type="term" value="F:L-phosphoserine phosphatase activity"/>
    <property type="evidence" value="ECO:0007669"/>
    <property type="project" value="InterPro"/>
</dbReference>
<dbReference type="NCBIfam" id="TIGR01488">
    <property type="entry name" value="HAD-SF-IB"/>
    <property type="match status" value="1"/>
</dbReference>
<evidence type="ECO:0000256" key="8">
    <source>
        <dbReference type="ARBA" id="ARBA00022801"/>
    </source>
</evidence>
<dbReference type="GO" id="GO:0000287">
    <property type="term" value="F:magnesium ion binding"/>
    <property type="evidence" value="ECO:0007669"/>
    <property type="project" value="TreeGrafter"/>
</dbReference>
<dbReference type="OrthoDB" id="9792539at2"/>
<comment type="similarity">
    <text evidence="3">Belongs to the HAD-like hydrolase superfamily. SerB family.</text>
</comment>
<evidence type="ECO:0000259" key="15">
    <source>
        <dbReference type="Pfam" id="PF13284"/>
    </source>
</evidence>
<comment type="catalytic activity">
    <reaction evidence="12">
        <text>O-phospho-L-serine + H2O = L-serine + phosphate</text>
        <dbReference type="Rhea" id="RHEA:21208"/>
        <dbReference type="ChEBI" id="CHEBI:15377"/>
        <dbReference type="ChEBI" id="CHEBI:33384"/>
        <dbReference type="ChEBI" id="CHEBI:43474"/>
        <dbReference type="ChEBI" id="CHEBI:57524"/>
        <dbReference type="EC" id="3.1.3.3"/>
    </reaction>
</comment>
<dbReference type="InterPro" id="IPR050582">
    <property type="entry name" value="HAD-like_SerB"/>
</dbReference>
<accession>A0A1H8CB48</accession>
<dbReference type="GO" id="GO:0006564">
    <property type="term" value="P:L-serine biosynthetic process"/>
    <property type="evidence" value="ECO:0007669"/>
    <property type="project" value="UniProtKB-KW"/>
</dbReference>
<evidence type="ECO:0000256" key="9">
    <source>
        <dbReference type="ARBA" id="ARBA00022842"/>
    </source>
</evidence>
<dbReference type="Proteomes" id="UP000199459">
    <property type="component" value="Unassembled WGS sequence"/>
</dbReference>
<evidence type="ECO:0000313" key="16">
    <source>
        <dbReference type="EMBL" id="SEM91498.1"/>
    </source>
</evidence>
<evidence type="ECO:0000256" key="14">
    <source>
        <dbReference type="PIRSR" id="PIRSR604469-1"/>
    </source>
</evidence>
<evidence type="ECO:0000256" key="2">
    <source>
        <dbReference type="ARBA" id="ARBA00005135"/>
    </source>
</evidence>
<dbReference type="SFLD" id="SFLDG01136">
    <property type="entry name" value="C1.6:_Phosphoserine_Phosphatas"/>
    <property type="match status" value="1"/>
</dbReference>
<protein>
    <recommendedName>
        <fullName evidence="5">Phosphoserine phosphatase</fullName>
        <ecNumber evidence="4">3.1.3.3</ecNumber>
    </recommendedName>
    <alternativeName>
        <fullName evidence="11">O-phosphoserine phosphohydrolase</fullName>
    </alternativeName>
</protein>
<dbReference type="Gene3D" id="3.40.50.1000">
    <property type="entry name" value="HAD superfamily/HAD-like"/>
    <property type="match status" value="1"/>
</dbReference>
<evidence type="ECO:0000256" key="4">
    <source>
        <dbReference type="ARBA" id="ARBA00012640"/>
    </source>
</evidence>
<dbReference type="Pfam" id="PF00702">
    <property type="entry name" value="Hydrolase"/>
    <property type="match status" value="1"/>
</dbReference>
<keyword evidence="6" id="KW-0028">Amino-acid biosynthesis</keyword>
<evidence type="ECO:0000313" key="17">
    <source>
        <dbReference type="Proteomes" id="UP000199459"/>
    </source>
</evidence>
<dbReference type="PANTHER" id="PTHR43344">
    <property type="entry name" value="PHOSPHOSERINE PHOSPHATASE"/>
    <property type="match status" value="1"/>
</dbReference>
<organism evidence="16 17">
    <name type="scientific">Nitrosomonas marina</name>
    <dbReference type="NCBI Taxonomy" id="917"/>
    <lineage>
        <taxon>Bacteria</taxon>
        <taxon>Pseudomonadati</taxon>
        <taxon>Pseudomonadota</taxon>
        <taxon>Betaproteobacteria</taxon>
        <taxon>Nitrosomonadales</taxon>
        <taxon>Nitrosomonadaceae</taxon>
        <taxon>Nitrosomonas</taxon>
    </lineage>
</organism>
<evidence type="ECO:0000256" key="13">
    <source>
        <dbReference type="ARBA" id="ARBA00048523"/>
    </source>
</evidence>
<feature type="active site" description="Proton donor" evidence="14">
    <location>
        <position position="77"/>
    </location>
</feature>
<evidence type="ECO:0000256" key="7">
    <source>
        <dbReference type="ARBA" id="ARBA00022723"/>
    </source>
</evidence>
<dbReference type="InterPro" id="IPR025138">
    <property type="entry name" value="DUF4072"/>
</dbReference>